<name>A0A4T0HNF3_WALIC</name>
<dbReference type="FunFam" id="3.30.780.10:FF:000001">
    <property type="entry name" value="Eukaryotic translation initiation factor SUI1"/>
    <property type="match status" value="1"/>
</dbReference>
<dbReference type="GO" id="GO:0003729">
    <property type="term" value="F:mRNA binding"/>
    <property type="evidence" value="ECO:0007669"/>
    <property type="project" value="UniProtKB-ARBA"/>
</dbReference>
<sequence length="126" mass="14088">MATIQNFSKDGNNTLNDMIDPFAVDEDFGGGSESANNVGNQQNYIHIRIQQRNGRKTLTTLQGIPKEYDLKKILKAFKKEFACNGTIVDDEELGQVIQLQGDQRFKIQEFLISEGVPKATIKMHGA</sequence>
<dbReference type="PIRSF" id="PIRSF004499">
    <property type="entry name" value="SUI1_euk"/>
    <property type="match status" value="1"/>
</dbReference>
<feature type="domain" description="SUI1" evidence="4">
    <location>
        <begin position="45"/>
        <end position="115"/>
    </location>
</feature>
<comment type="function">
    <text evidence="1">Probably involved in translation.</text>
</comment>
<dbReference type="SUPFAM" id="SSF55159">
    <property type="entry name" value="eIF1-like"/>
    <property type="match status" value="1"/>
</dbReference>
<evidence type="ECO:0000259" key="4">
    <source>
        <dbReference type="PROSITE" id="PS50296"/>
    </source>
</evidence>
<dbReference type="PANTHER" id="PTHR10388">
    <property type="entry name" value="EUKARYOTIC TRANSLATION INITIATION FACTOR SUI1"/>
    <property type="match status" value="1"/>
</dbReference>
<dbReference type="AlphaFoldDB" id="A0A4T0HNF3"/>
<evidence type="ECO:0000256" key="2">
    <source>
        <dbReference type="ARBA" id="ARBA00005422"/>
    </source>
</evidence>
<evidence type="ECO:0000313" key="5">
    <source>
        <dbReference type="EMBL" id="TIB14564.1"/>
    </source>
</evidence>
<keyword evidence="3" id="KW-0648">Protein biosynthesis</keyword>
<dbReference type="Gene3D" id="3.30.780.10">
    <property type="entry name" value="SUI1-like domain"/>
    <property type="match status" value="1"/>
</dbReference>
<proteinExistence type="inferred from homology"/>
<accession>A0A4T0HNF3</accession>
<reference evidence="5 6" key="1">
    <citation type="submission" date="2019-03" db="EMBL/GenBank/DDBJ databases">
        <title>Sequencing 23 genomes of Wallemia ichthyophaga.</title>
        <authorList>
            <person name="Gostincar C."/>
        </authorList>
    </citation>
    <scope>NUCLEOTIDE SEQUENCE [LARGE SCALE GENOMIC DNA]</scope>
    <source>
        <strain evidence="5 6">EXF-8621</strain>
    </source>
</reference>
<dbReference type="InterPro" id="IPR005874">
    <property type="entry name" value="SUI1_euk"/>
</dbReference>
<evidence type="ECO:0000256" key="3">
    <source>
        <dbReference type="ARBA" id="ARBA00022917"/>
    </source>
</evidence>
<dbReference type="EMBL" id="SPOF01000010">
    <property type="protein sequence ID" value="TIB14564.1"/>
    <property type="molecule type" value="Genomic_DNA"/>
</dbReference>
<dbReference type="InterPro" id="IPR001950">
    <property type="entry name" value="SUI1"/>
</dbReference>
<dbReference type="Pfam" id="PF01253">
    <property type="entry name" value="SUI1"/>
    <property type="match status" value="1"/>
</dbReference>
<protein>
    <recommendedName>
        <fullName evidence="4">SUI1 domain-containing protein</fullName>
    </recommendedName>
</protein>
<comment type="similarity">
    <text evidence="2">Belongs to the SUI1 family.</text>
</comment>
<dbReference type="Proteomes" id="UP000306954">
    <property type="component" value="Unassembled WGS sequence"/>
</dbReference>
<gene>
    <name evidence="5" type="ORF">E3P90_01161</name>
</gene>
<organism evidence="5 6">
    <name type="scientific">Wallemia ichthyophaga</name>
    <dbReference type="NCBI Taxonomy" id="245174"/>
    <lineage>
        <taxon>Eukaryota</taxon>
        <taxon>Fungi</taxon>
        <taxon>Dikarya</taxon>
        <taxon>Basidiomycota</taxon>
        <taxon>Wallemiomycotina</taxon>
        <taxon>Wallemiomycetes</taxon>
        <taxon>Wallemiales</taxon>
        <taxon>Wallemiaceae</taxon>
        <taxon>Wallemia</taxon>
    </lineage>
</organism>
<comment type="caution">
    <text evidence="5">The sequence shown here is derived from an EMBL/GenBank/DDBJ whole genome shotgun (WGS) entry which is preliminary data.</text>
</comment>
<dbReference type="CDD" id="cd11566">
    <property type="entry name" value="eIF1_SUI1"/>
    <property type="match status" value="1"/>
</dbReference>
<evidence type="ECO:0000256" key="1">
    <source>
        <dbReference type="ARBA" id="ARBA00003130"/>
    </source>
</evidence>
<evidence type="ECO:0000313" key="6">
    <source>
        <dbReference type="Proteomes" id="UP000306954"/>
    </source>
</evidence>
<dbReference type="NCBIfam" id="TIGR01160">
    <property type="entry name" value="SUI1_MOF2"/>
    <property type="match status" value="1"/>
</dbReference>
<dbReference type="InterPro" id="IPR036877">
    <property type="entry name" value="SUI1_dom_sf"/>
</dbReference>
<dbReference type="PROSITE" id="PS50296">
    <property type="entry name" value="SUI1"/>
    <property type="match status" value="1"/>
</dbReference>
<dbReference type="GO" id="GO:0003743">
    <property type="term" value="F:translation initiation factor activity"/>
    <property type="evidence" value="ECO:0007669"/>
    <property type="project" value="InterPro"/>
</dbReference>